<comment type="caution">
    <text evidence="1">The sequence shown here is derived from an EMBL/GenBank/DDBJ whole genome shotgun (WGS) entry which is preliminary data.</text>
</comment>
<name>A0ACC2M7Z1_PERAE</name>
<evidence type="ECO:0000313" key="1">
    <source>
        <dbReference type="EMBL" id="KAJ8641814.1"/>
    </source>
</evidence>
<keyword evidence="2" id="KW-1185">Reference proteome</keyword>
<evidence type="ECO:0000313" key="2">
    <source>
        <dbReference type="Proteomes" id="UP001234297"/>
    </source>
</evidence>
<dbReference type="Proteomes" id="UP001234297">
    <property type="component" value="Chromosome 5"/>
</dbReference>
<organism evidence="1 2">
    <name type="scientific">Persea americana</name>
    <name type="common">Avocado</name>
    <dbReference type="NCBI Taxonomy" id="3435"/>
    <lineage>
        <taxon>Eukaryota</taxon>
        <taxon>Viridiplantae</taxon>
        <taxon>Streptophyta</taxon>
        <taxon>Embryophyta</taxon>
        <taxon>Tracheophyta</taxon>
        <taxon>Spermatophyta</taxon>
        <taxon>Magnoliopsida</taxon>
        <taxon>Magnoliidae</taxon>
        <taxon>Laurales</taxon>
        <taxon>Lauraceae</taxon>
        <taxon>Persea</taxon>
    </lineage>
</organism>
<accession>A0ACC2M7Z1</accession>
<proteinExistence type="predicted"/>
<dbReference type="EMBL" id="CM056813">
    <property type="protein sequence ID" value="KAJ8641814.1"/>
    <property type="molecule type" value="Genomic_DNA"/>
</dbReference>
<protein>
    <submittedName>
        <fullName evidence="1">Uncharacterized protein</fullName>
    </submittedName>
</protein>
<gene>
    <name evidence="1" type="ORF">MRB53_018508</name>
</gene>
<reference evidence="1 2" key="1">
    <citation type="journal article" date="2022" name="Hortic Res">
        <title>A haplotype resolved chromosomal level avocado genome allows analysis of novel avocado genes.</title>
        <authorList>
            <person name="Nath O."/>
            <person name="Fletcher S.J."/>
            <person name="Hayward A."/>
            <person name="Shaw L.M."/>
            <person name="Masouleh A.K."/>
            <person name="Furtado A."/>
            <person name="Henry R.J."/>
            <person name="Mitter N."/>
        </authorList>
    </citation>
    <scope>NUCLEOTIDE SEQUENCE [LARGE SCALE GENOMIC DNA]</scope>
    <source>
        <strain evidence="2">cv. Hass</strain>
    </source>
</reference>
<sequence length="935" mass="104848">MIAGKIFCMRVGDGDCNAAVSSSFSAAKSILGLQSEAKKFKTCRKCNAKSIPRQRCVHVHTCIKTYFMCKEEKRWKEKHQSLCHTRTRIMAVVPICSNIFCKDHARSIKNLIRQCGRGTTDDSLVIHKVSRCFCSSIAGDVGRRWHAIEHTGELSLKENTREGTYAFYKIRRQRPMTFQAVIRESVAHMVYGMDSSIKSSSRNTSQKDGPCMESNVSEKSTNERQLKALESYFSKLQNEATGRQSSCMLEKGCATAPKTKEYQTELSSSQLPGKMIKSVERSNQLKTKEEIGSLDDYFDKLNTGVNSQKEKSSCFDDETKERNLTRIPFSASGEHNKSTEESTNKLKKHMLLEIKEQENGSLPFGEENFQDFQPGDEASDLYLISILASINIGVFLFEIASPVRNSDFEKLSLPLIYGAKINQLILSGEWWRLVTPMFLHSGFLHVALGCWVLLTFGPQVCRGYGPFTFFLIYILGGIAGNLSSFLHTPEATVGGTGPVFAILGAWFIYYIQNKEISTKEAEIVFQKAVIVTGLSFILNNFERIDDWTHLGAACAGLLFGFLTCPTLELDDASSKNGQEKGITLIRRQADPYKKRIFQQYIEALEEERQKMQVFHRELPLSLHLVSQAIDGYRQQMTSELFLFGRSECEETSSDGQPVLEEFIPLKRGSSSSEKEEEEEEEITNERSGKKPDWLRSVQLWNQEPDPPSNEESSRKPAAVDEMMVKNEKKLGGAFHPFHGEKNTSKAQAAATSSTAETRRQEEKDGRKARRCWSPELHRRFLQALQQLGGPHVATPKQIKELMKVDGLTNDEVKSHLQKYRLHSRRPLSAAVQGCGGGSTTEPTPQLLVVGGIWVPPPEYAKAAKATDTTTKVYAPVPTLPQLSPSPTHKQKRTHRWTTSPLQWKGGRGTLEEDHANSSSRTTSSSSHTTTTSPPL</sequence>